<dbReference type="AlphaFoldDB" id="A0A1X0RGG1"/>
<reference evidence="2" key="1">
    <citation type="journal article" date="2016" name="Proc. Natl. Acad. Sci. U.S.A.">
        <title>Lipid metabolic changes in an early divergent fungus govern the establishment of a mutualistic symbiosis with endobacteria.</title>
        <authorList>
            <person name="Lastovetsky O.A."/>
            <person name="Gaspar M.L."/>
            <person name="Mondo S.J."/>
            <person name="LaButti K.M."/>
            <person name="Sandor L."/>
            <person name="Grigoriev I.V."/>
            <person name="Henry S.A."/>
            <person name="Pawlowska T.E."/>
        </authorList>
    </citation>
    <scope>NUCLEOTIDE SEQUENCE [LARGE SCALE GENOMIC DNA]</scope>
    <source>
        <strain evidence="2">ATCC 52814</strain>
    </source>
</reference>
<gene>
    <name evidence="2" type="ORF">BCV72DRAFT_122191</name>
</gene>
<sequence length="182" mass="21016">MEEKKQEAKPMVEDKKQETSQTAIEDNKQENESERQVKEIDEHMDHTVRYARVLRIKPEEEEDGWEPVPYEDGWNQVKVRRPAGPATTHSSSSSTSTVNVKLDKKQRENAARKERQKAAKAEAEALRLQKLRAHQKQLEKLKIEEFYSKGKGKNSPWGKNKTSSKVPQSTASVNEYGQLIWD</sequence>
<feature type="region of interest" description="Disordered" evidence="1">
    <location>
        <begin position="149"/>
        <end position="182"/>
    </location>
</feature>
<dbReference type="OrthoDB" id="2445978at2759"/>
<feature type="compositionally biased region" description="Basic and acidic residues" evidence="1">
    <location>
        <begin position="25"/>
        <end position="44"/>
    </location>
</feature>
<organism evidence="2">
    <name type="scientific">Rhizopus microsporus var. microsporus</name>
    <dbReference type="NCBI Taxonomy" id="86635"/>
    <lineage>
        <taxon>Eukaryota</taxon>
        <taxon>Fungi</taxon>
        <taxon>Fungi incertae sedis</taxon>
        <taxon>Mucoromycota</taxon>
        <taxon>Mucoromycotina</taxon>
        <taxon>Mucoromycetes</taxon>
        <taxon>Mucorales</taxon>
        <taxon>Mucorineae</taxon>
        <taxon>Rhizopodaceae</taxon>
        <taxon>Rhizopus</taxon>
    </lineage>
</organism>
<evidence type="ECO:0000313" key="2">
    <source>
        <dbReference type="EMBL" id="ORE11096.1"/>
    </source>
</evidence>
<proteinExistence type="predicted"/>
<feature type="compositionally biased region" description="Polar residues" evidence="1">
    <location>
        <begin position="160"/>
        <end position="175"/>
    </location>
</feature>
<accession>A0A1X0RGG1</accession>
<evidence type="ECO:0000256" key="1">
    <source>
        <dbReference type="SAM" id="MobiDB-lite"/>
    </source>
</evidence>
<dbReference type="Proteomes" id="UP000242414">
    <property type="component" value="Unassembled WGS sequence"/>
</dbReference>
<protein>
    <submittedName>
        <fullName evidence="2">Uncharacterized protein</fullName>
    </submittedName>
</protein>
<feature type="region of interest" description="Disordered" evidence="1">
    <location>
        <begin position="1"/>
        <end position="44"/>
    </location>
</feature>
<name>A0A1X0RGG1_RHIZD</name>
<feature type="compositionally biased region" description="Basic and acidic residues" evidence="1">
    <location>
        <begin position="1"/>
        <end position="18"/>
    </location>
</feature>
<dbReference type="EMBL" id="KV921859">
    <property type="protein sequence ID" value="ORE11096.1"/>
    <property type="molecule type" value="Genomic_DNA"/>
</dbReference>
<feature type="compositionally biased region" description="Low complexity" evidence="1">
    <location>
        <begin position="87"/>
        <end position="97"/>
    </location>
</feature>
<feature type="compositionally biased region" description="Basic and acidic residues" evidence="1">
    <location>
        <begin position="101"/>
        <end position="121"/>
    </location>
</feature>
<feature type="region of interest" description="Disordered" evidence="1">
    <location>
        <begin position="76"/>
        <end position="121"/>
    </location>
</feature>
<dbReference type="VEuPathDB" id="FungiDB:BCV72DRAFT_122191"/>